<accession>A0A923N6V6</accession>
<keyword evidence="1" id="KW-1133">Transmembrane helix</keyword>
<feature type="transmembrane region" description="Helical" evidence="1">
    <location>
        <begin position="372"/>
        <end position="391"/>
    </location>
</feature>
<evidence type="ECO:0000313" key="2">
    <source>
        <dbReference type="EMBL" id="MBC5993321.1"/>
    </source>
</evidence>
<organism evidence="2 3">
    <name type="scientific">Pontibacter cellulosilyticus</name>
    <dbReference type="NCBI Taxonomy" id="1720253"/>
    <lineage>
        <taxon>Bacteria</taxon>
        <taxon>Pseudomonadati</taxon>
        <taxon>Bacteroidota</taxon>
        <taxon>Cytophagia</taxon>
        <taxon>Cytophagales</taxon>
        <taxon>Hymenobacteraceae</taxon>
        <taxon>Pontibacter</taxon>
    </lineage>
</organism>
<evidence type="ECO:0000256" key="1">
    <source>
        <dbReference type="SAM" id="Phobius"/>
    </source>
</evidence>
<dbReference type="Proteomes" id="UP000603640">
    <property type="component" value="Unassembled WGS sequence"/>
</dbReference>
<gene>
    <name evidence="2" type="ORF">H8S84_10785</name>
</gene>
<keyword evidence="1" id="KW-0472">Membrane</keyword>
<dbReference type="EMBL" id="JACRVF010000002">
    <property type="protein sequence ID" value="MBC5993321.1"/>
    <property type="molecule type" value="Genomic_DNA"/>
</dbReference>
<proteinExistence type="predicted"/>
<dbReference type="RefSeq" id="WP_187067317.1">
    <property type="nucleotide sequence ID" value="NZ_JACRVF010000002.1"/>
</dbReference>
<feature type="transmembrane region" description="Helical" evidence="1">
    <location>
        <begin position="133"/>
        <end position="151"/>
    </location>
</feature>
<feature type="transmembrane region" description="Helical" evidence="1">
    <location>
        <begin position="211"/>
        <end position="237"/>
    </location>
</feature>
<reference evidence="2" key="1">
    <citation type="submission" date="2020-08" db="EMBL/GenBank/DDBJ databases">
        <title>Pontibacter sp. SD6 16S ribosomal RNA gene Genome sequencing and assembly.</title>
        <authorList>
            <person name="Kang M."/>
        </authorList>
    </citation>
    <scope>NUCLEOTIDE SEQUENCE</scope>
    <source>
        <strain evidence="2">SD6</strain>
    </source>
</reference>
<feature type="transmembrane region" description="Helical" evidence="1">
    <location>
        <begin position="6"/>
        <end position="21"/>
    </location>
</feature>
<keyword evidence="1" id="KW-0812">Transmembrane</keyword>
<feature type="transmembrane region" description="Helical" evidence="1">
    <location>
        <begin position="157"/>
        <end position="175"/>
    </location>
</feature>
<dbReference type="AlphaFoldDB" id="A0A923N6V6"/>
<name>A0A923N6V6_9BACT</name>
<keyword evidence="3" id="KW-1185">Reference proteome</keyword>
<evidence type="ECO:0000313" key="3">
    <source>
        <dbReference type="Proteomes" id="UP000603640"/>
    </source>
</evidence>
<feature type="transmembrane region" description="Helical" evidence="1">
    <location>
        <begin position="403"/>
        <end position="419"/>
    </location>
</feature>
<protein>
    <submittedName>
        <fullName evidence="2">Uncharacterized protein</fullName>
    </submittedName>
</protein>
<feature type="transmembrane region" description="Helical" evidence="1">
    <location>
        <begin position="33"/>
        <end position="54"/>
    </location>
</feature>
<feature type="transmembrane region" description="Helical" evidence="1">
    <location>
        <begin position="258"/>
        <end position="276"/>
    </location>
</feature>
<feature type="transmembrane region" description="Helical" evidence="1">
    <location>
        <begin position="339"/>
        <end position="360"/>
    </location>
</feature>
<comment type="caution">
    <text evidence="2">The sequence shown here is derived from an EMBL/GenBank/DDBJ whole genome shotgun (WGS) entry which is preliminary data.</text>
</comment>
<sequence length="428" mass="48446">MSTILYILNALLLGGIIWLLYRRPGLQPIKKHLLPALGLKLLAGILLGLLYHHYYHEGDTLTFKNASLILTKYAGQNPEGYLKLILFNDFENEAFRASVPFSRLPNFSNSFFFIKLLSLLNLLTNSQYYLNSLYLSLFSFWGTTTLVATLVSHFPKYKSAAVLAFLYFPSVVFWSSGVLKDAILFGSMCWVIAAAIELAKGKLLSKVNWLLLPFLLYLFVRIKFFLAFIAIPLFLFYCLIRLLAAKANMLKSIKAQQLALLVAFSLVGTIGIYLALQYNDAFFFHNLVDTYEDILELSQARPHISFASLEPTLPSMLGNAPKAFFSAVFRPFVWESVNILYLLLSLENLLILALGLLALLSMVKNGVKEVTLLQVCFILMIVCFGVIFGLSTPNFGTLSRYRIVFLPFLVYLLLQNRYAQQLLAKLRL</sequence>